<protein>
    <recommendedName>
        <fullName evidence="3">Alpha-galactosidase NEW3 domain-containing protein</fullName>
    </recommendedName>
</protein>
<evidence type="ECO:0000256" key="1">
    <source>
        <dbReference type="SAM" id="Phobius"/>
    </source>
</evidence>
<name>A0A2V5KJZ1_9BACL</name>
<dbReference type="PANTHER" id="PTHR39198">
    <property type="entry name" value="HYPOTHETICAL MEMBRANE PROTEIN, CONSERVED"/>
    <property type="match status" value="1"/>
</dbReference>
<evidence type="ECO:0000256" key="2">
    <source>
        <dbReference type="SAM" id="SignalP"/>
    </source>
</evidence>
<feature type="domain" description="Alpha-galactosidase NEW3" evidence="3">
    <location>
        <begin position="154"/>
        <end position="228"/>
    </location>
</feature>
<dbReference type="OrthoDB" id="8631677at2"/>
<sequence length="381" mass="40740">MKRTWAFVTALLCLLIGLTAAPTASAAGGLSLYTPYVSMSVQPGETINYGIDVINDSDAIQTADLSVQSAPDGWEYELTAGGRKIQRLSVKSKESQKVDLRIVVPLKVEKGAYSFRVDAAGAASLPLVVNVTEQGTYRTELETKQPNMEGNTDSTFTYSTTLKNRTASKQLYALKAEAPEGWNVQFTVDSKNVTSVNVEPNAQQDISVTVRPPTQIKADTYKIAVTASGSETSAKTELEAVVKGTFDMELSTSDGNLQADVTAGGSRNVTLKVTNKGSSALNDVTLSASAPVNWKVDFNPPKIPVLEPGQSADVQATIKADKKAIAGDYVVRLTSSSPSKSADAQLRMTVETSVLWGWIGVLIIAAVVAGVYSLFRRYGRR</sequence>
<keyword evidence="5" id="KW-1185">Reference proteome</keyword>
<proteinExistence type="predicted"/>
<accession>A0A2V5KJZ1</accession>
<keyword evidence="1" id="KW-0472">Membrane</keyword>
<comment type="caution">
    <text evidence="4">The sequence shown here is derived from an EMBL/GenBank/DDBJ whole genome shotgun (WGS) entry which is preliminary data.</text>
</comment>
<dbReference type="RefSeq" id="WP_110840014.1">
    <property type="nucleotide sequence ID" value="NZ_QJVJ01000004.1"/>
</dbReference>
<organism evidence="4 5">
    <name type="scientific">Paenibacillus flagellatus</name>
    <dbReference type="NCBI Taxonomy" id="2211139"/>
    <lineage>
        <taxon>Bacteria</taxon>
        <taxon>Bacillati</taxon>
        <taxon>Bacillota</taxon>
        <taxon>Bacilli</taxon>
        <taxon>Bacillales</taxon>
        <taxon>Paenibacillaceae</taxon>
        <taxon>Paenibacillus</taxon>
    </lineage>
</organism>
<evidence type="ECO:0000313" key="5">
    <source>
        <dbReference type="Proteomes" id="UP000247476"/>
    </source>
</evidence>
<feature type="domain" description="Alpha-galactosidase NEW3" evidence="3">
    <location>
        <begin position="262"/>
        <end position="334"/>
    </location>
</feature>
<evidence type="ECO:0000313" key="4">
    <source>
        <dbReference type="EMBL" id="PYI55020.1"/>
    </source>
</evidence>
<dbReference type="Gene3D" id="2.60.40.10">
    <property type="entry name" value="Immunoglobulins"/>
    <property type="match status" value="2"/>
</dbReference>
<feature type="transmembrane region" description="Helical" evidence="1">
    <location>
        <begin position="355"/>
        <end position="375"/>
    </location>
</feature>
<evidence type="ECO:0000259" key="3">
    <source>
        <dbReference type="Pfam" id="PF10633"/>
    </source>
</evidence>
<dbReference type="InterPro" id="IPR018905">
    <property type="entry name" value="A-galactase_NEW3"/>
</dbReference>
<dbReference type="Proteomes" id="UP000247476">
    <property type="component" value="Unassembled WGS sequence"/>
</dbReference>
<dbReference type="PANTHER" id="PTHR39198:SF1">
    <property type="entry name" value="ALPHA-GALACTOSIDASE NEW3 DOMAIN-CONTAINING PROTEIN"/>
    <property type="match status" value="1"/>
</dbReference>
<keyword evidence="1" id="KW-1133">Transmembrane helix</keyword>
<keyword evidence="2" id="KW-0732">Signal</keyword>
<dbReference type="AlphaFoldDB" id="A0A2V5KJZ1"/>
<dbReference type="EMBL" id="QJVJ01000004">
    <property type="protein sequence ID" value="PYI55020.1"/>
    <property type="molecule type" value="Genomic_DNA"/>
</dbReference>
<reference evidence="4 5" key="1">
    <citation type="submission" date="2018-05" db="EMBL/GenBank/DDBJ databases">
        <title>Paenibacillus flagellatus sp. nov., isolated from selenium mineral soil.</title>
        <authorList>
            <person name="Dai X."/>
        </authorList>
    </citation>
    <scope>NUCLEOTIDE SEQUENCE [LARGE SCALE GENOMIC DNA]</scope>
    <source>
        <strain evidence="4 5">DXL2</strain>
    </source>
</reference>
<dbReference type="Pfam" id="PF10633">
    <property type="entry name" value="NPCBM_assoc"/>
    <property type="match status" value="2"/>
</dbReference>
<dbReference type="InterPro" id="IPR013783">
    <property type="entry name" value="Ig-like_fold"/>
</dbReference>
<gene>
    <name evidence="4" type="ORF">DLM86_10795</name>
</gene>
<feature type="signal peptide" evidence="2">
    <location>
        <begin position="1"/>
        <end position="26"/>
    </location>
</feature>
<feature type="chain" id="PRO_5016069142" description="Alpha-galactosidase NEW3 domain-containing protein" evidence="2">
    <location>
        <begin position="27"/>
        <end position="381"/>
    </location>
</feature>
<keyword evidence="1" id="KW-0812">Transmembrane</keyword>